<dbReference type="SUPFAM" id="SSF51215">
    <property type="entry name" value="Regulatory protein AraC"/>
    <property type="match status" value="1"/>
</dbReference>
<protein>
    <submittedName>
        <fullName evidence="5">Probable transcriptional regulator, AraC family protein</fullName>
    </submittedName>
</protein>
<dbReference type="AlphaFoldDB" id="A4BD18"/>
<dbReference type="Gene3D" id="1.10.10.60">
    <property type="entry name" value="Homeodomain-like"/>
    <property type="match status" value="2"/>
</dbReference>
<evidence type="ECO:0000313" key="5">
    <source>
        <dbReference type="EMBL" id="EAR10100.1"/>
    </source>
</evidence>
<accession>A4BD18</accession>
<evidence type="ECO:0000313" key="6">
    <source>
        <dbReference type="Proteomes" id="UP000005953"/>
    </source>
</evidence>
<dbReference type="PROSITE" id="PS01124">
    <property type="entry name" value="HTH_ARAC_FAMILY_2"/>
    <property type="match status" value="1"/>
</dbReference>
<dbReference type="HOGENOM" id="CLU_1029599_0_0_6"/>
<gene>
    <name evidence="5" type="ORF">MED297_08426</name>
</gene>
<keyword evidence="1" id="KW-0805">Transcription regulation</keyword>
<name>A4BD18_9GAMM</name>
<dbReference type="GO" id="GO:0043565">
    <property type="term" value="F:sequence-specific DNA binding"/>
    <property type="evidence" value="ECO:0007669"/>
    <property type="project" value="InterPro"/>
</dbReference>
<dbReference type="PANTHER" id="PTHR43280">
    <property type="entry name" value="ARAC-FAMILY TRANSCRIPTIONAL REGULATOR"/>
    <property type="match status" value="1"/>
</dbReference>
<comment type="caution">
    <text evidence="5">The sequence shown here is derived from an EMBL/GenBank/DDBJ whole genome shotgun (WGS) entry which is preliminary data.</text>
</comment>
<dbReference type="InterPro" id="IPR014710">
    <property type="entry name" value="RmlC-like_jellyroll"/>
</dbReference>
<dbReference type="Proteomes" id="UP000005953">
    <property type="component" value="Unassembled WGS sequence"/>
</dbReference>
<dbReference type="STRING" id="314283.MED297_08426"/>
<reference evidence="5 6" key="1">
    <citation type="submission" date="2006-02" db="EMBL/GenBank/DDBJ databases">
        <authorList>
            <person name="Pinhassi J."/>
            <person name="Pedros-Alio C."/>
            <person name="Ferriera S."/>
            <person name="Johnson J."/>
            <person name="Kravitz S."/>
            <person name="Halpern A."/>
            <person name="Remington K."/>
            <person name="Beeson K."/>
            <person name="Tran B."/>
            <person name="Rogers Y.-H."/>
            <person name="Friedman R."/>
            <person name="Venter J.C."/>
        </authorList>
    </citation>
    <scope>NUCLEOTIDE SEQUENCE [LARGE SCALE GENOMIC DNA]</scope>
    <source>
        <strain evidence="5 6">MED297</strain>
    </source>
</reference>
<dbReference type="RefSeq" id="WP_008045815.1">
    <property type="nucleotide sequence ID" value="NZ_CH724152.1"/>
</dbReference>
<dbReference type="SMART" id="SM00342">
    <property type="entry name" value="HTH_ARAC"/>
    <property type="match status" value="1"/>
</dbReference>
<evidence type="ECO:0000256" key="3">
    <source>
        <dbReference type="ARBA" id="ARBA00023163"/>
    </source>
</evidence>
<evidence type="ECO:0000256" key="1">
    <source>
        <dbReference type="ARBA" id="ARBA00023015"/>
    </source>
</evidence>
<dbReference type="Pfam" id="PF12833">
    <property type="entry name" value="HTH_18"/>
    <property type="match status" value="1"/>
</dbReference>
<keyword evidence="6" id="KW-1185">Reference proteome</keyword>
<dbReference type="InterPro" id="IPR009057">
    <property type="entry name" value="Homeodomain-like_sf"/>
</dbReference>
<dbReference type="GO" id="GO:0003700">
    <property type="term" value="F:DNA-binding transcription factor activity"/>
    <property type="evidence" value="ECO:0007669"/>
    <property type="project" value="InterPro"/>
</dbReference>
<sequence>MSTSNVIGLWALMPFRTGNQRFASRTIKPNHEEFEIILSGRAILEQDGQSIPVTSGDVIWMHEGDKTIHSDDQGTPYECIVLSFLIKEPQRSEDGSVFRWSGPLTPQQFADDALHCLQRCRYDSLTYCHYLYSACRLHLVPANEAQQNVRSRLDGILNFLNVNIRESLSTESIAVNFGLTTNQLNYLFHQEFGIPPYQYLKRLRLRRAEDYLKNSSKPVKWIAYMCGYQSESGFIRAFRKTHDMAPLEYRHLTR</sequence>
<keyword evidence="2" id="KW-0238">DNA-binding</keyword>
<dbReference type="OrthoDB" id="6670788at2"/>
<organism evidence="5 6">
    <name type="scientific">Reinekea blandensis MED297</name>
    <dbReference type="NCBI Taxonomy" id="314283"/>
    <lineage>
        <taxon>Bacteria</taxon>
        <taxon>Pseudomonadati</taxon>
        <taxon>Pseudomonadota</taxon>
        <taxon>Gammaproteobacteria</taxon>
        <taxon>Oceanospirillales</taxon>
        <taxon>Saccharospirillaceae</taxon>
        <taxon>Reinekea</taxon>
    </lineage>
</organism>
<dbReference type="SUPFAM" id="SSF46689">
    <property type="entry name" value="Homeodomain-like"/>
    <property type="match status" value="2"/>
</dbReference>
<dbReference type="Gene3D" id="2.60.120.10">
    <property type="entry name" value="Jelly Rolls"/>
    <property type="match status" value="1"/>
</dbReference>
<dbReference type="InterPro" id="IPR018062">
    <property type="entry name" value="HTH_AraC-typ_CS"/>
</dbReference>
<dbReference type="EMBL" id="AAOE01000006">
    <property type="protein sequence ID" value="EAR10100.1"/>
    <property type="molecule type" value="Genomic_DNA"/>
</dbReference>
<evidence type="ECO:0000256" key="2">
    <source>
        <dbReference type="ARBA" id="ARBA00023125"/>
    </source>
</evidence>
<evidence type="ECO:0000259" key="4">
    <source>
        <dbReference type="PROSITE" id="PS01124"/>
    </source>
</evidence>
<proteinExistence type="predicted"/>
<dbReference type="InterPro" id="IPR037923">
    <property type="entry name" value="HTH-like"/>
</dbReference>
<dbReference type="PROSITE" id="PS00041">
    <property type="entry name" value="HTH_ARAC_FAMILY_1"/>
    <property type="match status" value="1"/>
</dbReference>
<dbReference type="InterPro" id="IPR018060">
    <property type="entry name" value="HTH_AraC"/>
</dbReference>
<keyword evidence="3" id="KW-0804">Transcription</keyword>
<feature type="domain" description="HTH araC/xylS-type" evidence="4">
    <location>
        <begin position="154"/>
        <end position="252"/>
    </location>
</feature>
<dbReference type="PANTHER" id="PTHR43280:SF2">
    <property type="entry name" value="HTH-TYPE TRANSCRIPTIONAL REGULATOR EXSA"/>
    <property type="match status" value="1"/>
</dbReference>